<keyword evidence="4" id="KW-0391">Immunity</keyword>
<dbReference type="Proteomes" id="UP000018468">
    <property type="component" value="Linkage group LG14"/>
</dbReference>
<dbReference type="HOGENOM" id="CLU_055459_1_0_1"/>
<dbReference type="SUPFAM" id="SSF48726">
    <property type="entry name" value="Immunoglobulin"/>
    <property type="match status" value="2"/>
</dbReference>
<dbReference type="PANTHER" id="PTHR19433:SF133">
    <property type="entry name" value="IMMUNE-TYPE RECEPTOR 5 PRECURSOR-RELATED"/>
    <property type="match status" value="1"/>
</dbReference>
<dbReference type="GO" id="GO:0009617">
    <property type="term" value="P:response to bacterium"/>
    <property type="evidence" value="ECO:0000318"/>
    <property type="project" value="GO_Central"/>
</dbReference>
<evidence type="ECO:0000256" key="6">
    <source>
        <dbReference type="ARBA" id="ARBA00023157"/>
    </source>
</evidence>
<dbReference type="PANTHER" id="PTHR19433">
    <property type="entry name" value="T-CELL RECEPTOR ALPHA CHAIN V REGION-RELATED"/>
    <property type="match status" value="1"/>
</dbReference>
<accession>W5MYV9</accession>
<keyword evidence="10" id="KW-1185">Reference proteome</keyword>
<reference evidence="9" key="2">
    <citation type="submission" date="2025-08" db="UniProtKB">
        <authorList>
            <consortium name="Ensembl"/>
        </authorList>
    </citation>
    <scope>IDENTIFICATION</scope>
</reference>
<evidence type="ECO:0000256" key="3">
    <source>
        <dbReference type="ARBA" id="ARBA00022729"/>
    </source>
</evidence>
<dbReference type="InterPro" id="IPR013783">
    <property type="entry name" value="Ig-like_fold"/>
</dbReference>
<dbReference type="AlphaFoldDB" id="W5MYV9"/>
<keyword evidence="3" id="KW-0732">Signal</keyword>
<dbReference type="Ensembl" id="ENSLOCT00000013597.1">
    <property type="protein sequence ID" value="ENSLOCP00000013568.1"/>
    <property type="gene ID" value="ENSLOCG00000011053.1"/>
</dbReference>
<keyword evidence="6" id="KW-1015">Disulfide bond</keyword>
<dbReference type="GO" id="GO:0005886">
    <property type="term" value="C:plasma membrane"/>
    <property type="evidence" value="ECO:0007669"/>
    <property type="project" value="UniProtKB-SubCell"/>
</dbReference>
<dbReference type="OMA" id="TCLGKHS"/>
<evidence type="ECO:0000256" key="1">
    <source>
        <dbReference type="ARBA" id="ARBA00004236"/>
    </source>
</evidence>
<evidence type="ECO:0000256" key="2">
    <source>
        <dbReference type="ARBA" id="ARBA00022475"/>
    </source>
</evidence>
<comment type="subcellular location">
    <subcellularLocation>
        <location evidence="1">Cell membrane</location>
    </subcellularLocation>
</comment>
<dbReference type="SMART" id="SM00409">
    <property type="entry name" value="IG"/>
    <property type="match status" value="2"/>
</dbReference>
<keyword evidence="7" id="KW-0325">Glycoprotein</keyword>
<dbReference type="EMBL" id="AHAT01036899">
    <property type="status" value="NOT_ANNOTATED_CDS"/>
    <property type="molecule type" value="Genomic_DNA"/>
</dbReference>
<evidence type="ECO:0000313" key="10">
    <source>
        <dbReference type="Proteomes" id="UP000018468"/>
    </source>
</evidence>
<dbReference type="InterPro" id="IPR007110">
    <property type="entry name" value="Ig-like_dom"/>
</dbReference>
<sequence length="269" mass="30317">YILKVCTLVLVYIEEKLPLEVTVQPGLSVSLECHIVESLSLKLVWLKQDFGQKPIYSTETMFHGEFLHSLNPRFKVEETPMDFNLKISNIQSTGVAAYYCRAFWYGLLIFGNGTLLLLKRSKSITRSVVQQPPFVSVQTGDDVTLQCIIHTENCAGEHNVYWFRHGSGESLLGIIYTHGNQSAQCERSSVAGFSTQSCVYNLPKRNFSLSDAGTYYCAVATCGEILFGNGTLLEITDSNTLLRILTPLKFYSKKLYFGLSCLIQKYYNH</sequence>
<evidence type="ECO:0000313" key="9">
    <source>
        <dbReference type="Ensembl" id="ENSLOCP00000013568.1"/>
    </source>
</evidence>
<feature type="domain" description="Ig-like" evidence="8">
    <location>
        <begin position="126"/>
        <end position="219"/>
    </location>
</feature>
<dbReference type="InterPro" id="IPR052051">
    <property type="entry name" value="TCR_complex_component"/>
</dbReference>
<dbReference type="GO" id="GO:0002376">
    <property type="term" value="P:immune system process"/>
    <property type="evidence" value="ECO:0007669"/>
    <property type="project" value="UniProtKB-KW"/>
</dbReference>
<dbReference type="PROSITE" id="PS50835">
    <property type="entry name" value="IG_LIKE"/>
    <property type="match status" value="1"/>
</dbReference>
<evidence type="ECO:0000256" key="7">
    <source>
        <dbReference type="ARBA" id="ARBA00023180"/>
    </source>
</evidence>
<name>W5MYV9_LEPOC</name>
<dbReference type="InterPro" id="IPR013106">
    <property type="entry name" value="Ig_V-set"/>
</dbReference>
<dbReference type="InterPro" id="IPR036179">
    <property type="entry name" value="Ig-like_dom_sf"/>
</dbReference>
<dbReference type="CDD" id="cd00099">
    <property type="entry name" value="IgV"/>
    <property type="match status" value="1"/>
</dbReference>
<keyword evidence="5" id="KW-0472">Membrane</keyword>
<dbReference type="Gene3D" id="2.60.40.10">
    <property type="entry name" value="Immunoglobulins"/>
    <property type="match status" value="2"/>
</dbReference>
<keyword evidence="2" id="KW-1003">Cell membrane</keyword>
<evidence type="ECO:0000259" key="8">
    <source>
        <dbReference type="PROSITE" id="PS50835"/>
    </source>
</evidence>
<reference evidence="10" key="1">
    <citation type="submission" date="2011-12" db="EMBL/GenBank/DDBJ databases">
        <title>The Draft Genome of Lepisosteus oculatus.</title>
        <authorList>
            <consortium name="The Broad Institute Genome Assembly &amp; Analysis Group"/>
            <consortium name="Computational R&amp;D Group"/>
            <consortium name="and Sequencing Platform"/>
            <person name="Di Palma F."/>
            <person name="Alfoldi J."/>
            <person name="Johnson J."/>
            <person name="Berlin A."/>
            <person name="Gnerre S."/>
            <person name="Jaffe D."/>
            <person name="MacCallum I."/>
            <person name="Young S."/>
            <person name="Walker B.J."/>
            <person name="Lander E.S."/>
            <person name="Lindblad-Toh K."/>
        </authorList>
    </citation>
    <scope>NUCLEOTIDE SEQUENCE [LARGE SCALE GENOMIC DNA]</scope>
</reference>
<dbReference type="GeneTree" id="ENSGT01030000234530"/>
<organism evidence="9 10">
    <name type="scientific">Lepisosteus oculatus</name>
    <name type="common">Spotted gar</name>
    <dbReference type="NCBI Taxonomy" id="7918"/>
    <lineage>
        <taxon>Eukaryota</taxon>
        <taxon>Metazoa</taxon>
        <taxon>Chordata</taxon>
        <taxon>Craniata</taxon>
        <taxon>Vertebrata</taxon>
        <taxon>Euteleostomi</taxon>
        <taxon>Actinopterygii</taxon>
        <taxon>Neopterygii</taxon>
        <taxon>Holostei</taxon>
        <taxon>Semionotiformes</taxon>
        <taxon>Lepisosteidae</taxon>
        <taxon>Lepisosteus</taxon>
    </lineage>
</organism>
<evidence type="ECO:0000256" key="4">
    <source>
        <dbReference type="ARBA" id="ARBA00022859"/>
    </source>
</evidence>
<proteinExistence type="predicted"/>
<dbReference type="InterPro" id="IPR003599">
    <property type="entry name" value="Ig_sub"/>
</dbReference>
<evidence type="ECO:0000256" key="5">
    <source>
        <dbReference type="ARBA" id="ARBA00023136"/>
    </source>
</evidence>
<protein>
    <recommendedName>
        <fullName evidence="8">Ig-like domain-containing protein</fullName>
    </recommendedName>
</protein>
<dbReference type="Pfam" id="PF07686">
    <property type="entry name" value="V-set"/>
    <property type="match status" value="2"/>
</dbReference>
<reference evidence="9" key="3">
    <citation type="submission" date="2025-09" db="UniProtKB">
        <authorList>
            <consortium name="Ensembl"/>
        </authorList>
    </citation>
    <scope>IDENTIFICATION</scope>
</reference>
<dbReference type="InParanoid" id="W5MYV9"/>